<accession>A0AAJ2NS32</accession>
<comment type="caution">
    <text evidence="3">The sequence shown here is derived from an EMBL/GenBank/DDBJ whole genome shotgun (WGS) entry which is preliminary data.</text>
</comment>
<dbReference type="AlphaFoldDB" id="A0AAJ2NS32"/>
<organism evidence="3 4">
    <name type="scientific">Alkalihalophilus pseudofirmus</name>
    <name type="common">Bacillus pseudofirmus</name>
    <dbReference type="NCBI Taxonomy" id="79885"/>
    <lineage>
        <taxon>Bacteria</taxon>
        <taxon>Bacillati</taxon>
        <taxon>Bacillota</taxon>
        <taxon>Bacilli</taxon>
        <taxon>Bacillales</taxon>
        <taxon>Bacillaceae</taxon>
        <taxon>Alkalihalophilus</taxon>
    </lineage>
</organism>
<evidence type="ECO:0000256" key="1">
    <source>
        <dbReference type="SAM" id="Phobius"/>
    </source>
</evidence>
<keyword evidence="1" id="KW-0472">Membrane</keyword>
<dbReference type="GO" id="GO:0016020">
    <property type="term" value="C:membrane"/>
    <property type="evidence" value="ECO:0007669"/>
    <property type="project" value="InterPro"/>
</dbReference>
<dbReference type="Proteomes" id="UP001285636">
    <property type="component" value="Unassembled WGS sequence"/>
</dbReference>
<proteinExistence type="predicted"/>
<keyword evidence="1" id="KW-1133">Transmembrane helix</keyword>
<dbReference type="InterPro" id="IPR018604">
    <property type="entry name" value="YycI-like"/>
</dbReference>
<evidence type="ECO:0000259" key="2">
    <source>
        <dbReference type="Pfam" id="PF09648"/>
    </source>
</evidence>
<reference evidence="3" key="1">
    <citation type="submission" date="2023-10" db="EMBL/GenBank/DDBJ databases">
        <title>Screening of Alkalihalophilus pseudofirmusBZ-TG-HK211 and Its Alleviation of Salt Stress on Rapeseed Growth.</title>
        <authorList>
            <person name="Zhao B."/>
            <person name="Guo T."/>
        </authorList>
    </citation>
    <scope>NUCLEOTIDE SEQUENCE</scope>
    <source>
        <strain evidence="3">BZ-TG-HK211</strain>
    </source>
</reference>
<sequence>MNWSRTKTIFIITFLFLNIFLTWQLIEKNNSNQMNMIAQATIQEVLRDNNVTIDVELPEETTTAGHILGKAVPFSERQMNALSNQEADLLDGTTIIAELNEPFELREDQFSQDLNQFLTSYITNGREYRFGRFDTEARQILMQQTYEGKTAYAFEAEPLVLQLNEDREIVAYEQSYYEFEPTGREREVLTSIKAIEVLLNAQHIGVNDTVTHVEFGYYSLHNLQGGGAQVFAPMWRVTVEGETYLVHAINPEIQQLS</sequence>
<dbReference type="Gene3D" id="2.40.128.690">
    <property type="entry name" value="YycH protein, domain 3-like"/>
    <property type="match status" value="1"/>
</dbReference>
<feature type="transmembrane region" description="Helical" evidence="1">
    <location>
        <begin position="9"/>
        <end position="26"/>
    </location>
</feature>
<evidence type="ECO:0000313" key="3">
    <source>
        <dbReference type="EMBL" id="MDV2887393.1"/>
    </source>
</evidence>
<dbReference type="Pfam" id="PF09648">
    <property type="entry name" value="YycI"/>
    <property type="match status" value="1"/>
</dbReference>
<gene>
    <name evidence="3" type="primary">yycI</name>
    <name evidence="3" type="ORF">RYX45_19590</name>
</gene>
<keyword evidence="1" id="KW-0812">Transmembrane</keyword>
<dbReference type="RefSeq" id="WP_012960892.1">
    <property type="nucleotide sequence ID" value="NZ_CP117835.1"/>
</dbReference>
<feature type="domain" description="Regulatory protein YycH-like" evidence="2">
    <location>
        <begin position="32"/>
        <end position="248"/>
    </location>
</feature>
<dbReference type="EMBL" id="JAWJAY010000012">
    <property type="protein sequence ID" value="MDV2887393.1"/>
    <property type="molecule type" value="Genomic_DNA"/>
</dbReference>
<evidence type="ECO:0000313" key="4">
    <source>
        <dbReference type="Proteomes" id="UP001285636"/>
    </source>
</evidence>
<name>A0AAJ2NS32_ALKPS</name>
<protein>
    <submittedName>
        <fullName evidence="3">Two-component system regulatory protein YycI</fullName>
    </submittedName>
</protein>